<name>A0ABR0N371_GOSAR</name>
<reference evidence="2 3" key="1">
    <citation type="submission" date="2023-03" db="EMBL/GenBank/DDBJ databases">
        <title>WGS of Gossypium arboreum.</title>
        <authorList>
            <person name="Yu D."/>
        </authorList>
    </citation>
    <scope>NUCLEOTIDE SEQUENCE [LARGE SCALE GENOMIC DNA]</scope>
    <source>
        <tissue evidence="2">Leaf</tissue>
    </source>
</reference>
<protein>
    <submittedName>
        <fullName evidence="2">Uncharacterized protein</fullName>
    </submittedName>
</protein>
<proteinExistence type="predicted"/>
<dbReference type="EMBL" id="JARKNE010000011">
    <property type="protein sequence ID" value="KAK5785013.1"/>
    <property type="molecule type" value="Genomic_DNA"/>
</dbReference>
<keyword evidence="3" id="KW-1185">Reference proteome</keyword>
<organism evidence="2 3">
    <name type="scientific">Gossypium arboreum</name>
    <name type="common">Tree cotton</name>
    <name type="synonym">Gossypium nanking</name>
    <dbReference type="NCBI Taxonomy" id="29729"/>
    <lineage>
        <taxon>Eukaryota</taxon>
        <taxon>Viridiplantae</taxon>
        <taxon>Streptophyta</taxon>
        <taxon>Embryophyta</taxon>
        <taxon>Tracheophyta</taxon>
        <taxon>Spermatophyta</taxon>
        <taxon>Magnoliopsida</taxon>
        <taxon>eudicotyledons</taxon>
        <taxon>Gunneridae</taxon>
        <taxon>Pentapetalae</taxon>
        <taxon>rosids</taxon>
        <taxon>malvids</taxon>
        <taxon>Malvales</taxon>
        <taxon>Malvaceae</taxon>
        <taxon>Malvoideae</taxon>
        <taxon>Gossypium</taxon>
    </lineage>
</organism>
<feature type="region of interest" description="Disordered" evidence="1">
    <location>
        <begin position="30"/>
        <end position="51"/>
    </location>
</feature>
<comment type="caution">
    <text evidence="2">The sequence shown here is derived from an EMBL/GenBank/DDBJ whole genome shotgun (WGS) entry which is preliminary data.</text>
</comment>
<dbReference type="Proteomes" id="UP001358586">
    <property type="component" value="Chromosome 11"/>
</dbReference>
<evidence type="ECO:0000256" key="1">
    <source>
        <dbReference type="SAM" id="MobiDB-lite"/>
    </source>
</evidence>
<gene>
    <name evidence="2" type="ORF">PVK06_039555</name>
</gene>
<evidence type="ECO:0000313" key="2">
    <source>
        <dbReference type="EMBL" id="KAK5785013.1"/>
    </source>
</evidence>
<accession>A0ABR0N371</accession>
<evidence type="ECO:0000313" key="3">
    <source>
        <dbReference type="Proteomes" id="UP001358586"/>
    </source>
</evidence>
<sequence length="105" mass="12113">MRRGISTHKEDLFDLEIDKSLRRMEKELRNMARNRNDPGPNDNLNGLGFNENPIIGDANPPIVHGIDDRDRPIREHVVLMLDDLNSGIVRPTIQAQQFELKPIMF</sequence>